<proteinExistence type="inferred from homology"/>
<dbReference type="GO" id="GO:0002939">
    <property type="term" value="P:tRNA N1-guanine methylation"/>
    <property type="evidence" value="ECO:0007669"/>
    <property type="project" value="TreeGrafter"/>
</dbReference>
<organism evidence="19 20">
    <name type="scientific">Candidatus Nitrohelix vancouverensis</name>
    <dbReference type="NCBI Taxonomy" id="2705534"/>
    <lineage>
        <taxon>Bacteria</taxon>
        <taxon>Pseudomonadati</taxon>
        <taxon>Nitrospinota/Tectimicrobiota group</taxon>
        <taxon>Nitrospinota</taxon>
        <taxon>Nitrospinia</taxon>
        <taxon>Nitrospinales</taxon>
        <taxon>Nitrospinaceae</taxon>
        <taxon>Candidatus Nitrohelix</taxon>
    </lineage>
</organism>
<dbReference type="HAMAP" id="MF_00605">
    <property type="entry name" value="TrmD"/>
    <property type="match status" value="1"/>
</dbReference>
<evidence type="ECO:0000259" key="18">
    <source>
        <dbReference type="Pfam" id="PF01746"/>
    </source>
</evidence>
<dbReference type="PANTHER" id="PTHR46417:SF1">
    <property type="entry name" value="TRNA (GUANINE-N(1)-)-METHYLTRANSFERASE"/>
    <property type="match status" value="1"/>
</dbReference>
<evidence type="ECO:0000313" key="19">
    <source>
        <dbReference type="EMBL" id="QPJ63896.1"/>
    </source>
</evidence>
<dbReference type="InterPro" id="IPR029026">
    <property type="entry name" value="tRNA_m1G_MTases_N"/>
</dbReference>
<evidence type="ECO:0000256" key="10">
    <source>
        <dbReference type="ARBA" id="ARBA00022691"/>
    </source>
</evidence>
<evidence type="ECO:0000256" key="15">
    <source>
        <dbReference type="HAMAP-Rule" id="MF_00605"/>
    </source>
</evidence>
<keyword evidence="7 15" id="KW-0963">Cytoplasm</keyword>
<feature type="binding site" evidence="15 16">
    <location>
        <position position="115"/>
    </location>
    <ligand>
        <name>S-adenosyl-L-methionine</name>
        <dbReference type="ChEBI" id="CHEBI:59789"/>
    </ligand>
</feature>
<evidence type="ECO:0000256" key="8">
    <source>
        <dbReference type="ARBA" id="ARBA00022603"/>
    </source>
</evidence>
<evidence type="ECO:0000256" key="2">
    <source>
        <dbReference type="ARBA" id="ARBA00004496"/>
    </source>
</evidence>
<evidence type="ECO:0000256" key="9">
    <source>
        <dbReference type="ARBA" id="ARBA00022679"/>
    </source>
</evidence>
<comment type="subunit">
    <text evidence="4 15 17">Homodimer.</text>
</comment>
<dbReference type="PANTHER" id="PTHR46417">
    <property type="entry name" value="TRNA (GUANINE-N(1)-)-METHYLTRANSFERASE"/>
    <property type="match status" value="1"/>
</dbReference>
<dbReference type="GO" id="GO:0005829">
    <property type="term" value="C:cytosol"/>
    <property type="evidence" value="ECO:0007669"/>
    <property type="project" value="TreeGrafter"/>
</dbReference>
<evidence type="ECO:0000313" key="20">
    <source>
        <dbReference type="Proteomes" id="UP000594464"/>
    </source>
</evidence>
<name>A0A7T0BZP5_9BACT</name>
<keyword evidence="11 15" id="KW-0819">tRNA processing</keyword>
<dbReference type="NCBIfam" id="TIGR00088">
    <property type="entry name" value="trmD"/>
    <property type="match status" value="1"/>
</dbReference>
<feature type="binding site" evidence="15 16">
    <location>
        <begin position="135"/>
        <end position="140"/>
    </location>
    <ligand>
        <name>S-adenosyl-L-methionine</name>
        <dbReference type="ChEBI" id="CHEBI:59789"/>
    </ligand>
</feature>
<dbReference type="EMBL" id="CP048620">
    <property type="protein sequence ID" value="QPJ63896.1"/>
    <property type="molecule type" value="Genomic_DNA"/>
</dbReference>
<dbReference type="InterPro" id="IPR002649">
    <property type="entry name" value="tRNA_m1G_MeTrfase_TrmD"/>
</dbReference>
<comment type="catalytic activity">
    <reaction evidence="14 15 17">
        <text>guanosine(37) in tRNA + S-adenosyl-L-methionine = N(1)-methylguanosine(37) in tRNA + S-adenosyl-L-homocysteine + H(+)</text>
        <dbReference type="Rhea" id="RHEA:36899"/>
        <dbReference type="Rhea" id="RHEA-COMP:10145"/>
        <dbReference type="Rhea" id="RHEA-COMP:10147"/>
        <dbReference type="ChEBI" id="CHEBI:15378"/>
        <dbReference type="ChEBI" id="CHEBI:57856"/>
        <dbReference type="ChEBI" id="CHEBI:59789"/>
        <dbReference type="ChEBI" id="CHEBI:73542"/>
        <dbReference type="ChEBI" id="CHEBI:74269"/>
        <dbReference type="EC" id="2.1.1.228"/>
    </reaction>
</comment>
<dbReference type="InterPro" id="IPR016009">
    <property type="entry name" value="tRNA_MeTrfase_TRMD/TRM10"/>
</dbReference>
<keyword evidence="8 15" id="KW-0489">Methyltransferase</keyword>
<evidence type="ECO:0000256" key="4">
    <source>
        <dbReference type="ARBA" id="ARBA00011738"/>
    </source>
</evidence>
<dbReference type="Gene3D" id="1.10.1270.20">
    <property type="entry name" value="tRNA(m1g37)methyltransferase, domain 2"/>
    <property type="match status" value="1"/>
</dbReference>
<feature type="domain" description="tRNA methyltransferase TRMD/TRM10-type" evidence="18">
    <location>
        <begin position="4"/>
        <end position="228"/>
    </location>
</feature>
<accession>A0A7T0BZP5</accession>
<evidence type="ECO:0000256" key="12">
    <source>
        <dbReference type="ARBA" id="ARBA00029736"/>
    </source>
</evidence>
<gene>
    <name evidence="15 19" type="primary">trmD</name>
    <name evidence="19" type="ORF">G3M78_00120</name>
</gene>
<dbReference type="InterPro" id="IPR029028">
    <property type="entry name" value="Alpha/beta_knot_MTases"/>
</dbReference>
<keyword evidence="9 15" id="KW-0808">Transferase</keyword>
<evidence type="ECO:0000256" key="14">
    <source>
        <dbReference type="ARBA" id="ARBA00047783"/>
    </source>
</evidence>
<evidence type="ECO:0000256" key="5">
    <source>
        <dbReference type="ARBA" id="ARBA00012807"/>
    </source>
</evidence>
<reference evidence="20" key="1">
    <citation type="submission" date="2020-02" db="EMBL/GenBank/DDBJ databases">
        <title>Genomic and physiological characterization of two novel Nitrospinaceae genera.</title>
        <authorList>
            <person name="Mueller A.J."/>
            <person name="Jung M.-Y."/>
            <person name="Strachan C.R."/>
            <person name="Herbold C.W."/>
            <person name="Kirkegaard R.H."/>
            <person name="Daims H."/>
        </authorList>
    </citation>
    <scope>NUCLEOTIDE SEQUENCE [LARGE SCALE GENOMIC DNA]</scope>
</reference>
<sequence length="245" mass="27628">MKTLRIDIITIFPGMFESPFNESILKRAREKGLLEIGLHDTRAFSRNKHKNVDDAPFGGGAGMVMSAEPLALAIESVRRERPDSKTILLAPGSKPLNHDKAKELAERDAFTLVCGRYEGIDERVRQRFIDEELSIGDYILSGGELAAMVVVDAVTRLRPGVLGDENSIVEETFSEGLLEYPQYTRPRDFRGDCAPEVLVSGDPKKIKSWQRKQALLKTARMRPDLLKKIQLTEEDKRILEQTDFD</sequence>
<protein>
    <recommendedName>
        <fullName evidence="6 15">tRNA (guanine-N(1)-)-methyltransferase</fullName>
        <ecNumber evidence="5 15">2.1.1.228</ecNumber>
    </recommendedName>
    <alternativeName>
        <fullName evidence="12 15">M1G-methyltransferase</fullName>
    </alternativeName>
    <alternativeName>
        <fullName evidence="13 15">tRNA [GM37] methyltransferase</fullName>
    </alternativeName>
</protein>
<dbReference type="EC" id="2.1.1.228" evidence="5 15"/>
<evidence type="ECO:0000256" key="1">
    <source>
        <dbReference type="ARBA" id="ARBA00002634"/>
    </source>
</evidence>
<evidence type="ECO:0000256" key="16">
    <source>
        <dbReference type="PIRSR" id="PIRSR000386-1"/>
    </source>
</evidence>
<evidence type="ECO:0000256" key="11">
    <source>
        <dbReference type="ARBA" id="ARBA00022694"/>
    </source>
</evidence>
<dbReference type="SUPFAM" id="SSF75217">
    <property type="entry name" value="alpha/beta knot"/>
    <property type="match status" value="1"/>
</dbReference>
<comment type="similarity">
    <text evidence="3 15 17">Belongs to the RNA methyltransferase TrmD family.</text>
</comment>
<keyword evidence="10 15" id="KW-0949">S-adenosyl-L-methionine</keyword>
<dbReference type="PIRSF" id="PIRSF000386">
    <property type="entry name" value="tRNA_mtase"/>
    <property type="match status" value="1"/>
</dbReference>
<dbReference type="GO" id="GO:0052906">
    <property type="term" value="F:tRNA (guanine(37)-N1)-methyltransferase activity"/>
    <property type="evidence" value="ECO:0007669"/>
    <property type="project" value="UniProtKB-UniRule"/>
</dbReference>
<evidence type="ECO:0000256" key="17">
    <source>
        <dbReference type="RuleBase" id="RU003464"/>
    </source>
</evidence>
<comment type="function">
    <text evidence="1 15 17">Specifically methylates guanosine-37 in various tRNAs.</text>
</comment>
<evidence type="ECO:0000256" key="7">
    <source>
        <dbReference type="ARBA" id="ARBA00022490"/>
    </source>
</evidence>
<dbReference type="Pfam" id="PF01746">
    <property type="entry name" value="tRNA_m1G_MT"/>
    <property type="match status" value="1"/>
</dbReference>
<comment type="subcellular location">
    <subcellularLocation>
        <location evidence="2 15 17">Cytoplasm</location>
    </subcellularLocation>
</comment>
<dbReference type="Proteomes" id="UP000594464">
    <property type="component" value="Chromosome"/>
</dbReference>
<evidence type="ECO:0000256" key="13">
    <source>
        <dbReference type="ARBA" id="ARBA00033392"/>
    </source>
</evidence>
<dbReference type="FunFam" id="3.40.1280.10:FF:000001">
    <property type="entry name" value="tRNA (guanine-N(1)-)-methyltransferase"/>
    <property type="match status" value="1"/>
</dbReference>
<dbReference type="AlphaFoldDB" id="A0A7T0BZP5"/>
<dbReference type="NCBIfam" id="NF000648">
    <property type="entry name" value="PRK00026.1"/>
    <property type="match status" value="1"/>
</dbReference>
<dbReference type="CDD" id="cd18080">
    <property type="entry name" value="TrmD-like"/>
    <property type="match status" value="1"/>
</dbReference>
<evidence type="ECO:0000256" key="3">
    <source>
        <dbReference type="ARBA" id="ARBA00007630"/>
    </source>
</evidence>
<dbReference type="KEGG" id="nva:G3M78_00120"/>
<evidence type="ECO:0000256" key="6">
    <source>
        <dbReference type="ARBA" id="ARBA00014679"/>
    </source>
</evidence>
<dbReference type="InterPro" id="IPR023148">
    <property type="entry name" value="tRNA_m1G_MeTrfase_C_sf"/>
</dbReference>
<dbReference type="Gene3D" id="3.40.1280.10">
    <property type="match status" value="1"/>
</dbReference>